<evidence type="ECO:0000256" key="1">
    <source>
        <dbReference type="SAM" id="MobiDB-lite"/>
    </source>
</evidence>
<organism evidence="2 3">
    <name type="scientific">Streptococcus suis</name>
    <dbReference type="NCBI Taxonomy" id="1307"/>
    <lineage>
        <taxon>Bacteria</taxon>
        <taxon>Bacillati</taxon>
        <taxon>Bacillota</taxon>
        <taxon>Bacilli</taxon>
        <taxon>Lactobacillales</taxon>
        <taxon>Streptococcaceae</taxon>
        <taxon>Streptococcus</taxon>
    </lineage>
</organism>
<evidence type="ECO:0000313" key="3">
    <source>
        <dbReference type="Proteomes" id="UP000305165"/>
    </source>
</evidence>
<dbReference type="EMBL" id="SSXO01000005">
    <property type="protein sequence ID" value="TIH98922.1"/>
    <property type="molecule type" value="Genomic_DNA"/>
</dbReference>
<dbReference type="OrthoDB" id="2235632at2"/>
<dbReference type="AlphaFoldDB" id="A0A4T2GJJ5"/>
<sequence length="226" mass="26489">MNSQNRFPVIADHESVVEMRPAMDLYDETDLISNIRGNYQDRFFDVPVPTDLPTKDNPVQDGPSERDLLPPLFEVKPSPYSRKERLAKPMIKSDARGEALPKTQGQLAREQAREDIKRKKSASYLKNDKPHPAKVIKKERPVVQPQKGSQELADLANRLRQENYILADLPPVYSLKKEDREQEKEKPRNSYDFLRKSQVYNYPERKFQKERRMAQELNLTHMEEEI</sequence>
<protein>
    <recommendedName>
        <fullName evidence="4">ATP-binding protein</fullName>
    </recommendedName>
</protein>
<feature type="region of interest" description="Disordered" evidence="1">
    <location>
        <begin position="176"/>
        <end position="195"/>
    </location>
</feature>
<reference evidence="2 3" key="1">
    <citation type="submission" date="2019-04" db="EMBL/GenBank/DDBJ databases">
        <title>Genome analysis of Streptococcus suis strain WUSS424.</title>
        <authorList>
            <person name="Chen H."/>
            <person name="Gao X."/>
            <person name="Wu Z."/>
        </authorList>
    </citation>
    <scope>NUCLEOTIDE SEQUENCE [LARGE SCALE GENOMIC DNA]</scope>
    <source>
        <strain evidence="2 3">WUSS424</strain>
    </source>
</reference>
<comment type="caution">
    <text evidence="2">The sequence shown here is derived from an EMBL/GenBank/DDBJ whole genome shotgun (WGS) entry which is preliminary data.</text>
</comment>
<accession>A0A4T2GJJ5</accession>
<evidence type="ECO:0000313" key="2">
    <source>
        <dbReference type="EMBL" id="TIH98922.1"/>
    </source>
</evidence>
<dbReference type="Proteomes" id="UP000305165">
    <property type="component" value="Unassembled WGS sequence"/>
</dbReference>
<evidence type="ECO:0008006" key="4">
    <source>
        <dbReference type="Google" id="ProtNLM"/>
    </source>
</evidence>
<gene>
    <name evidence="2" type="ORF">FAJ39_08550</name>
</gene>
<feature type="region of interest" description="Disordered" evidence="1">
    <location>
        <begin position="95"/>
        <end position="134"/>
    </location>
</feature>
<name>A0A4T2GJJ5_STRSU</name>
<proteinExistence type="predicted"/>